<comment type="subcellular location">
    <subcellularLocation>
        <location evidence="1 10">Cell membrane</location>
        <topology evidence="1 10">Multi-pass membrane protein</topology>
    </subcellularLocation>
</comment>
<keyword evidence="5 10" id="KW-0472">Membrane</keyword>
<keyword evidence="6 10" id="KW-0407">Ion channel</keyword>
<keyword evidence="10" id="KW-0915">Sodium</keyword>
<dbReference type="PANTHER" id="PTHR28259">
    <property type="entry name" value="FLUORIDE EXPORT PROTEIN 1-RELATED"/>
    <property type="match status" value="1"/>
</dbReference>
<evidence type="ECO:0000256" key="7">
    <source>
        <dbReference type="ARBA" id="ARBA00035120"/>
    </source>
</evidence>
<keyword evidence="4 10" id="KW-1133">Transmembrane helix</keyword>
<keyword evidence="2 10" id="KW-1003">Cell membrane</keyword>
<organism evidence="11 12">
    <name type="scientific">Paenibacillus naphthalenovorans</name>
    <dbReference type="NCBI Taxonomy" id="162209"/>
    <lineage>
        <taxon>Bacteria</taxon>
        <taxon>Bacillati</taxon>
        <taxon>Bacillota</taxon>
        <taxon>Bacilli</taxon>
        <taxon>Bacillales</taxon>
        <taxon>Paenibacillaceae</taxon>
        <taxon>Paenibacillus</taxon>
    </lineage>
</organism>
<dbReference type="PATRIC" id="fig|162209.4.peg.1204"/>
<accession>A0A0U2KXH1</accession>
<dbReference type="HAMAP" id="MF_00454">
    <property type="entry name" value="FluC"/>
    <property type="match status" value="1"/>
</dbReference>
<keyword evidence="10" id="KW-0813">Transport</keyword>
<dbReference type="EMBL" id="CP013652">
    <property type="protein sequence ID" value="ALS21506.1"/>
    <property type="molecule type" value="Genomic_DNA"/>
</dbReference>
<sequence>MTAVYIGLAGVAGALARYGMSLALNHGNSHFPWGTLLCNLAGCLLLGRFAYSVRLGRYPRIRAAVTTGFIGSFTTFSALSWEFFELLGHGQYASTAVYFLISLWGGLLCVHLGRRSHVLFAKRGSAE</sequence>
<proteinExistence type="inferred from homology"/>
<dbReference type="GO" id="GO:0062054">
    <property type="term" value="F:fluoride channel activity"/>
    <property type="evidence" value="ECO:0007669"/>
    <property type="project" value="UniProtKB-UniRule"/>
</dbReference>
<comment type="similarity">
    <text evidence="7 10">Belongs to the fluoride channel Fluc/FEX (TC 1.A.43) family.</text>
</comment>
<dbReference type="GO" id="GO:0046872">
    <property type="term" value="F:metal ion binding"/>
    <property type="evidence" value="ECO:0007669"/>
    <property type="project" value="UniProtKB-KW"/>
</dbReference>
<dbReference type="Proteomes" id="UP000061660">
    <property type="component" value="Chromosome"/>
</dbReference>
<reference evidence="11 12" key="2">
    <citation type="journal article" date="2016" name="Genome Announc.">
        <title>Complete Genome Sequences of Two Interactive Moderate Thermophiles, Paenibacillus napthalenovorans 32O-Y and Paenibacillus sp. 32O-W.</title>
        <authorList>
            <person name="Butler R.R.III."/>
            <person name="Wang J."/>
            <person name="Stark B.C."/>
            <person name="Pombert J.F."/>
        </authorList>
    </citation>
    <scope>NUCLEOTIDE SEQUENCE [LARGE SCALE GENOMIC DNA]</scope>
    <source>
        <strain evidence="11 12">32O-Y</strain>
    </source>
</reference>
<dbReference type="GO" id="GO:0140114">
    <property type="term" value="P:cellular detoxification of fluoride"/>
    <property type="evidence" value="ECO:0007669"/>
    <property type="project" value="UniProtKB-UniRule"/>
</dbReference>
<evidence type="ECO:0000256" key="8">
    <source>
        <dbReference type="ARBA" id="ARBA00035585"/>
    </source>
</evidence>
<evidence type="ECO:0000256" key="3">
    <source>
        <dbReference type="ARBA" id="ARBA00022692"/>
    </source>
</evidence>
<comment type="activity regulation">
    <text evidence="10">Na(+) is not transported, but it plays an essential structural role and its presence is essential for fluoride channel function.</text>
</comment>
<gene>
    <name evidence="10" type="primary">fluC</name>
    <name evidence="10" type="synonym">crcB</name>
    <name evidence="11" type="ORF">IJ22_11300</name>
</gene>
<dbReference type="STRING" id="162209.IJ22_11300"/>
<feature type="binding site" evidence="10">
    <location>
        <position position="74"/>
    </location>
    <ligand>
        <name>Na(+)</name>
        <dbReference type="ChEBI" id="CHEBI:29101"/>
        <note>structural</note>
    </ligand>
</feature>
<keyword evidence="10" id="KW-0406">Ion transport</keyword>
<feature type="transmembrane region" description="Helical" evidence="10">
    <location>
        <begin position="32"/>
        <end position="51"/>
    </location>
</feature>
<keyword evidence="12" id="KW-1185">Reference proteome</keyword>
<comment type="catalytic activity">
    <reaction evidence="8">
        <text>fluoride(in) = fluoride(out)</text>
        <dbReference type="Rhea" id="RHEA:76159"/>
        <dbReference type="ChEBI" id="CHEBI:17051"/>
    </reaction>
    <physiologicalReaction direction="left-to-right" evidence="8">
        <dbReference type="Rhea" id="RHEA:76160"/>
    </physiologicalReaction>
</comment>
<feature type="transmembrane region" description="Helical" evidence="10">
    <location>
        <begin position="63"/>
        <end position="84"/>
    </location>
</feature>
<name>A0A0U2KXH1_9BACL</name>
<dbReference type="AlphaFoldDB" id="A0A0U2KXH1"/>
<dbReference type="KEGG" id="pnp:IJ22_11300"/>
<evidence type="ECO:0000256" key="6">
    <source>
        <dbReference type="ARBA" id="ARBA00023303"/>
    </source>
</evidence>
<evidence type="ECO:0000256" key="5">
    <source>
        <dbReference type="ARBA" id="ARBA00023136"/>
    </source>
</evidence>
<reference evidence="12" key="1">
    <citation type="submission" date="2015-12" db="EMBL/GenBank/DDBJ databases">
        <title>Complete genome sequences of two moderately thermophilic Paenibacillus species.</title>
        <authorList>
            <person name="Butler R.III."/>
            <person name="Wang J."/>
            <person name="Stark B.C."/>
            <person name="Pombert J.-F."/>
        </authorList>
    </citation>
    <scope>NUCLEOTIDE SEQUENCE [LARGE SCALE GENOMIC DNA]</scope>
    <source>
        <strain evidence="12">32O-Y</strain>
    </source>
</reference>
<protein>
    <recommendedName>
        <fullName evidence="10">Fluoride-specific ion channel FluC</fullName>
    </recommendedName>
</protein>
<comment type="function">
    <text evidence="9 10">Fluoride-specific ion channel. Important for reducing fluoride concentration in the cell, thus reducing its toxicity.</text>
</comment>
<dbReference type="OrthoDB" id="9799631at2"/>
<evidence type="ECO:0000256" key="2">
    <source>
        <dbReference type="ARBA" id="ARBA00022475"/>
    </source>
</evidence>
<feature type="transmembrane region" description="Helical" evidence="10">
    <location>
        <begin position="96"/>
        <end position="113"/>
    </location>
</feature>
<dbReference type="GO" id="GO:0005886">
    <property type="term" value="C:plasma membrane"/>
    <property type="evidence" value="ECO:0007669"/>
    <property type="project" value="UniProtKB-SubCell"/>
</dbReference>
<evidence type="ECO:0000313" key="11">
    <source>
        <dbReference type="EMBL" id="ALS21506.1"/>
    </source>
</evidence>
<keyword evidence="3 10" id="KW-0812">Transmembrane</keyword>
<evidence type="ECO:0000256" key="1">
    <source>
        <dbReference type="ARBA" id="ARBA00004651"/>
    </source>
</evidence>
<keyword evidence="10" id="KW-0479">Metal-binding</keyword>
<dbReference type="RefSeq" id="WP_062407814.1">
    <property type="nucleotide sequence ID" value="NZ_BJCS01000003.1"/>
</dbReference>
<evidence type="ECO:0000256" key="9">
    <source>
        <dbReference type="ARBA" id="ARBA00049940"/>
    </source>
</evidence>
<evidence type="ECO:0000256" key="10">
    <source>
        <dbReference type="HAMAP-Rule" id="MF_00454"/>
    </source>
</evidence>
<feature type="binding site" evidence="10">
    <location>
        <position position="71"/>
    </location>
    <ligand>
        <name>Na(+)</name>
        <dbReference type="ChEBI" id="CHEBI:29101"/>
        <note>structural</note>
    </ligand>
</feature>
<dbReference type="Pfam" id="PF02537">
    <property type="entry name" value="CRCB"/>
    <property type="match status" value="1"/>
</dbReference>
<dbReference type="InterPro" id="IPR003691">
    <property type="entry name" value="FluC"/>
</dbReference>
<evidence type="ECO:0000256" key="4">
    <source>
        <dbReference type="ARBA" id="ARBA00022989"/>
    </source>
</evidence>
<dbReference type="PANTHER" id="PTHR28259:SF1">
    <property type="entry name" value="FLUORIDE EXPORT PROTEIN 1-RELATED"/>
    <property type="match status" value="1"/>
</dbReference>
<evidence type="ECO:0000313" key="12">
    <source>
        <dbReference type="Proteomes" id="UP000061660"/>
    </source>
</evidence>